<dbReference type="EC" id="6.1.1.19" evidence="1"/>
<dbReference type="Gene3D" id="1.10.730.10">
    <property type="entry name" value="Isoleucyl-tRNA Synthetase, Domain 1"/>
    <property type="match status" value="1"/>
</dbReference>
<dbReference type="InterPro" id="IPR008909">
    <property type="entry name" value="DALR_anticod-bd"/>
</dbReference>
<dbReference type="GO" id="GO:0005737">
    <property type="term" value="C:cytoplasm"/>
    <property type="evidence" value="ECO:0007669"/>
    <property type="project" value="InterPro"/>
</dbReference>
<dbReference type="GO" id="GO:0004814">
    <property type="term" value="F:arginine-tRNA ligase activity"/>
    <property type="evidence" value="ECO:0007669"/>
    <property type="project" value="UniProtKB-EC"/>
</dbReference>
<evidence type="ECO:0000259" key="6">
    <source>
        <dbReference type="SMART" id="SM00836"/>
    </source>
</evidence>
<protein>
    <recommendedName>
        <fullName evidence="1">arginine--tRNA ligase</fullName>
        <ecNumber evidence="1">6.1.1.19</ecNumber>
    </recommendedName>
</protein>
<feature type="domain" description="DALR anticodon binding" evidence="6">
    <location>
        <begin position="136"/>
        <end position="265"/>
    </location>
</feature>
<evidence type="ECO:0000313" key="8">
    <source>
        <dbReference type="EMBL" id="QIZ70349.1"/>
    </source>
</evidence>
<dbReference type="SMART" id="SM00836">
    <property type="entry name" value="DALR_1"/>
    <property type="match status" value="1"/>
</dbReference>
<evidence type="ECO:0000256" key="5">
    <source>
        <dbReference type="ARBA" id="ARBA00049339"/>
    </source>
</evidence>
<dbReference type="Proteomes" id="UP000500857">
    <property type="component" value="Chromosome"/>
</dbReference>
<dbReference type="AlphaFoldDB" id="A0A6H1TYA9"/>
<evidence type="ECO:0000259" key="7">
    <source>
        <dbReference type="SMART" id="SM01016"/>
    </source>
</evidence>
<reference evidence="8 9" key="1">
    <citation type="submission" date="2020-04" db="EMBL/GenBank/DDBJ databases">
        <authorList>
            <person name="Basu S."/>
            <person name="Maruthanayagam V."/>
            <person name="Chakraborty S."/>
            <person name="Pramanik A."/>
            <person name="Mukherjee J."/>
            <person name="Brink B."/>
        </authorList>
    </citation>
    <scope>NUCLEOTIDE SEQUENCE [LARGE SCALE GENOMIC DNA]</scope>
    <source>
        <strain evidence="8 9">AP17</strain>
    </source>
</reference>
<evidence type="ECO:0000256" key="1">
    <source>
        <dbReference type="ARBA" id="ARBA00012837"/>
    </source>
</evidence>
<evidence type="ECO:0000256" key="4">
    <source>
        <dbReference type="ARBA" id="ARBA00022840"/>
    </source>
</evidence>
<dbReference type="InterPro" id="IPR005148">
    <property type="entry name" value="Arg-tRNA-synth_N"/>
</dbReference>
<dbReference type="Pfam" id="PF05746">
    <property type="entry name" value="DALR_1"/>
    <property type="match status" value="1"/>
</dbReference>
<dbReference type="PANTHER" id="PTHR11956:SF5">
    <property type="entry name" value="ARGININE--TRNA LIGASE, CYTOPLASMIC"/>
    <property type="match status" value="1"/>
</dbReference>
<dbReference type="SUPFAM" id="SSF47323">
    <property type="entry name" value="Anticodon-binding domain of a subclass of class I aminoacyl-tRNA synthetases"/>
    <property type="match status" value="1"/>
</dbReference>
<feature type="domain" description="Arginyl tRNA synthetase N-terminal" evidence="7">
    <location>
        <begin position="12"/>
        <end position="101"/>
    </location>
</feature>
<keyword evidence="9" id="KW-1185">Reference proteome</keyword>
<dbReference type="SUPFAM" id="SSF55190">
    <property type="entry name" value="Arginyl-tRNA synthetase (ArgRS), N-terminal 'additional' domain"/>
    <property type="match status" value="1"/>
</dbReference>
<dbReference type="GO" id="GO:0005524">
    <property type="term" value="F:ATP binding"/>
    <property type="evidence" value="ECO:0007669"/>
    <property type="project" value="UniProtKB-KW"/>
</dbReference>
<comment type="catalytic activity">
    <reaction evidence="5">
        <text>tRNA(Arg) + L-arginine + ATP = L-arginyl-tRNA(Arg) + AMP + diphosphate</text>
        <dbReference type="Rhea" id="RHEA:20301"/>
        <dbReference type="Rhea" id="RHEA-COMP:9658"/>
        <dbReference type="Rhea" id="RHEA-COMP:9673"/>
        <dbReference type="ChEBI" id="CHEBI:30616"/>
        <dbReference type="ChEBI" id="CHEBI:32682"/>
        <dbReference type="ChEBI" id="CHEBI:33019"/>
        <dbReference type="ChEBI" id="CHEBI:78442"/>
        <dbReference type="ChEBI" id="CHEBI:78513"/>
        <dbReference type="ChEBI" id="CHEBI:456215"/>
        <dbReference type="EC" id="6.1.1.19"/>
    </reaction>
</comment>
<dbReference type="EMBL" id="CP051167">
    <property type="protein sequence ID" value="QIZ70349.1"/>
    <property type="molecule type" value="Genomic_DNA"/>
</dbReference>
<keyword evidence="4" id="KW-0067">ATP-binding</keyword>
<sequence length="265" mass="29207">MVLSIVDCLDRFSFEAIATAEIRRATAANDLSPPASIPLKRVEDPQRLLYSCAIALPLAASEGADPRKIAEAIAAAFVRSPGGDLDFSIEAVGSGWLHLWPSDRAVAGQLQRLSEFPWPNSVSQPIEGIRRDVFLLQYAHARCCSLLRMARRDGAIAYIEGEDFPWLDGAGRLNLCRRAEFEAIGALFASLDRCARSGDRAAVLKAATALSHRFLNFYRDCRIWGDIQAERPDLARSRLGLVAATRPVLKFLLEERLGVFAPEEL</sequence>
<dbReference type="GO" id="GO:0006420">
    <property type="term" value="P:arginyl-tRNA aminoacylation"/>
    <property type="evidence" value="ECO:0007669"/>
    <property type="project" value="InterPro"/>
</dbReference>
<dbReference type="InterPro" id="IPR009080">
    <property type="entry name" value="tRNAsynth_Ia_anticodon-bd"/>
</dbReference>
<dbReference type="KEGG" id="oxy:HCG48_06955"/>
<gene>
    <name evidence="8" type="ORF">HCG48_06955</name>
</gene>
<keyword evidence="3" id="KW-0547">Nucleotide-binding</keyword>
<evidence type="ECO:0000313" key="9">
    <source>
        <dbReference type="Proteomes" id="UP000500857"/>
    </source>
</evidence>
<dbReference type="PANTHER" id="PTHR11956">
    <property type="entry name" value="ARGINYL-TRNA SYNTHETASE"/>
    <property type="match status" value="1"/>
</dbReference>
<name>A0A6H1TYA9_9CYAN</name>
<organism evidence="8 9">
    <name type="scientific">Oxynema aestuarii AP17</name>
    <dbReference type="NCBI Taxonomy" id="2064643"/>
    <lineage>
        <taxon>Bacteria</taxon>
        <taxon>Bacillati</taxon>
        <taxon>Cyanobacteriota</taxon>
        <taxon>Cyanophyceae</taxon>
        <taxon>Oscillatoriophycideae</taxon>
        <taxon>Oscillatoriales</taxon>
        <taxon>Oscillatoriaceae</taxon>
        <taxon>Oxynema</taxon>
        <taxon>Oxynema aestuarii</taxon>
    </lineage>
</organism>
<dbReference type="SMART" id="SM01016">
    <property type="entry name" value="Arg_tRNA_synt_N"/>
    <property type="match status" value="1"/>
</dbReference>
<keyword evidence="2" id="KW-0436">Ligase</keyword>
<accession>A0A6H1TYA9</accession>
<evidence type="ECO:0000256" key="3">
    <source>
        <dbReference type="ARBA" id="ARBA00022741"/>
    </source>
</evidence>
<proteinExistence type="predicted"/>
<dbReference type="InterPro" id="IPR001278">
    <property type="entry name" value="Arg-tRNA-ligase"/>
</dbReference>
<dbReference type="Gene3D" id="3.30.1360.70">
    <property type="entry name" value="Arginyl tRNA synthetase N-terminal domain"/>
    <property type="match status" value="1"/>
</dbReference>
<dbReference type="Pfam" id="PF03485">
    <property type="entry name" value="Arg_tRNA_synt_N"/>
    <property type="match status" value="1"/>
</dbReference>
<dbReference type="RefSeq" id="WP_168568504.1">
    <property type="nucleotide sequence ID" value="NZ_CP051167.1"/>
</dbReference>
<dbReference type="InterPro" id="IPR036695">
    <property type="entry name" value="Arg-tRNA-synth_N_sf"/>
</dbReference>
<evidence type="ECO:0000256" key="2">
    <source>
        <dbReference type="ARBA" id="ARBA00022598"/>
    </source>
</evidence>